<evidence type="ECO:0000313" key="4">
    <source>
        <dbReference type="EMBL" id="KAF9613741.1"/>
    </source>
</evidence>
<feature type="domain" description="Mon2/Sec7/BIG1-like dimerisation and cyclophilin-binding" evidence="3">
    <location>
        <begin position="13"/>
        <end position="62"/>
    </location>
</feature>
<accession>A0A835I9J3</accession>
<evidence type="ECO:0000259" key="3">
    <source>
        <dbReference type="Pfam" id="PF16213"/>
    </source>
</evidence>
<organism evidence="4 5">
    <name type="scientific">Coptis chinensis</name>
    <dbReference type="NCBI Taxonomy" id="261450"/>
    <lineage>
        <taxon>Eukaryota</taxon>
        <taxon>Viridiplantae</taxon>
        <taxon>Streptophyta</taxon>
        <taxon>Embryophyta</taxon>
        <taxon>Tracheophyta</taxon>
        <taxon>Spermatophyta</taxon>
        <taxon>Magnoliopsida</taxon>
        <taxon>Ranunculales</taxon>
        <taxon>Ranunculaceae</taxon>
        <taxon>Coptidoideae</taxon>
        <taxon>Coptis</taxon>
    </lineage>
</organism>
<feature type="signal peptide" evidence="2">
    <location>
        <begin position="1"/>
        <end position="24"/>
    </location>
</feature>
<protein>
    <recommendedName>
        <fullName evidence="3">Mon2/Sec7/BIG1-like dimerisation and cyclophilin-binding domain-containing protein</fullName>
    </recommendedName>
</protein>
<dbReference type="EMBL" id="JADFTS010000003">
    <property type="protein sequence ID" value="KAF9613741.1"/>
    <property type="molecule type" value="Genomic_DNA"/>
</dbReference>
<reference evidence="4 5" key="1">
    <citation type="submission" date="2020-10" db="EMBL/GenBank/DDBJ databases">
        <title>The Coptis chinensis genome and diversification of protoberbering-type alkaloids.</title>
        <authorList>
            <person name="Wang B."/>
            <person name="Shu S."/>
            <person name="Song C."/>
            <person name="Liu Y."/>
        </authorList>
    </citation>
    <scope>NUCLEOTIDE SEQUENCE [LARGE SCALE GENOMIC DNA]</scope>
    <source>
        <strain evidence="4">HL-2020</strain>
        <tissue evidence="4">Leaf</tissue>
    </source>
</reference>
<gene>
    <name evidence="4" type="ORF">IFM89_010251</name>
</gene>
<comment type="caution">
    <text evidence="4">The sequence shown here is derived from an EMBL/GenBank/DDBJ whole genome shotgun (WGS) entry which is preliminary data.</text>
</comment>
<evidence type="ECO:0000256" key="2">
    <source>
        <dbReference type="SAM" id="SignalP"/>
    </source>
</evidence>
<sequence>MKYLIMRMCYVFFLMACEVKTVKLSVIGLSCMQKLISHDAVQPTALKEILHTLKDTRHLQAQQRVLIACNVIESGVGTCSTRPAIRCKMSHAEIADETVQLKTLQTILIIFQSVFILKMRKIRLKHLASVSGFLKIIDPLITCTSKLMMIFLPLMQAVCVDFDHVISAESLPAGKMSSSSHVSRSSSVSGDVNRSINRSERTDRSLESEFVSGGSSLKRESLTKVGKLGVRLLEDLTALAAGGSAIWLRVSSLQRTFALDILE</sequence>
<feature type="region of interest" description="Disordered" evidence="1">
    <location>
        <begin position="174"/>
        <end position="200"/>
    </location>
</feature>
<name>A0A835I9J3_9MAGN</name>
<feature type="compositionally biased region" description="Low complexity" evidence="1">
    <location>
        <begin position="177"/>
        <end position="189"/>
    </location>
</feature>
<evidence type="ECO:0000256" key="1">
    <source>
        <dbReference type="SAM" id="MobiDB-lite"/>
    </source>
</evidence>
<proteinExistence type="predicted"/>
<dbReference type="OrthoDB" id="294853at2759"/>
<keyword evidence="5" id="KW-1185">Reference proteome</keyword>
<dbReference type="Pfam" id="PF16213">
    <property type="entry name" value="DCB"/>
    <property type="match status" value="1"/>
</dbReference>
<keyword evidence="2" id="KW-0732">Signal</keyword>
<evidence type="ECO:0000313" key="5">
    <source>
        <dbReference type="Proteomes" id="UP000631114"/>
    </source>
</evidence>
<dbReference type="AlphaFoldDB" id="A0A835I9J3"/>
<dbReference type="Proteomes" id="UP000631114">
    <property type="component" value="Unassembled WGS sequence"/>
</dbReference>
<dbReference type="InterPro" id="IPR032629">
    <property type="entry name" value="DCB_dom"/>
</dbReference>
<feature type="chain" id="PRO_5033058290" description="Mon2/Sec7/BIG1-like dimerisation and cyclophilin-binding domain-containing protein" evidence="2">
    <location>
        <begin position="25"/>
        <end position="263"/>
    </location>
</feature>